<dbReference type="InterPro" id="IPR027843">
    <property type="entry name" value="DUF4440"/>
</dbReference>
<dbReference type="Pfam" id="PF14534">
    <property type="entry name" value="DUF4440"/>
    <property type="match status" value="1"/>
</dbReference>
<proteinExistence type="predicted"/>
<comment type="caution">
    <text evidence="2">The sequence shown here is derived from an EMBL/GenBank/DDBJ whole genome shotgun (WGS) entry which is preliminary data.</text>
</comment>
<dbReference type="EMBL" id="LWGR01000021">
    <property type="protein sequence ID" value="KZM68612.1"/>
    <property type="molecule type" value="Genomic_DNA"/>
</dbReference>
<name>A0A164HL62_9NOCA</name>
<gene>
    <name evidence="2" type="ORF">AWN90_12290</name>
</gene>
<dbReference type="SUPFAM" id="SSF54427">
    <property type="entry name" value="NTF2-like"/>
    <property type="match status" value="1"/>
</dbReference>
<accession>A0A164HL62</accession>
<dbReference type="NCBIfam" id="TIGR02246">
    <property type="entry name" value="SgcJ/EcaC family oxidoreductase"/>
    <property type="match status" value="1"/>
</dbReference>
<keyword evidence="3" id="KW-1185">Reference proteome</keyword>
<evidence type="ECO:0000313" key="3">
    <source>
        <dbReference type="Proteomes" id="UP000076512"/>
    </source>
</evidence>
<dbReference type="Gene3D" id="3.10.450.50">
    <property type="match status" value="1"/>
</dbReference>
<protein>
    <submittedName>
        <fullName evidence="2">DUF4440 domain-containing protein</fullName>
    </submittedName>
</protein>
<sequence>MTPDRHADEIAVRALLDRAATAWAAGDARAYAAAFAPDADYITFMGTHHKGRSAIEAVHVPLFEKYQKGSRTDGEITQVRFLAPDVALVHGRGALVKGRQRRTARNTKVQTWVVVRRNGEWEIAAFHNTKYSWILAPLTARLDARMASSALPPVAIAG</sequence>
<dbReference type="RefSeq" id="WP_067585020.1">
    <property type="nucleotide sequence ID" value="NZ_JABMCZ010000002.1"/>
</dbReference>
<dbReference type="OrthoDB" id="2887901at2"/>
<dbReference type="STRING" id="455432.AWN90_12290"/>
<evidence type="ECO:0000313" key="2">
    <source>
        <dbReference type="EMBL" id="KZM68612.1"/>
    </source>
</evidence>
<feature type="domain" description="DUF4440" evidence="1">
    <location>
        <begin position="12"/>
        <end position="123"/>
    </location>
</feature>
<evidence type="ECO:0000259" key="1">
    <source>
        <dbReference type="Pfam" id="PF14534"/>
    </source>
</evidence>
<dbReference type="InterPro" id="IPR032710">
    <property type="entry name" value="NTF2-like_dom_sf"/>
</dbReference>
<dbReference type="AlphaFoldDB" id="A0A164HL62"/>
<dbReference type="InterPro" id="IPR011944">
    <property type="entry name" value="Steroid_delta5-4_isomerase"/>
</dbReference>
<dbReference type="Proteomes" id="UP000076512">
    <property type="component" value="Unassembled WGS sequence"/>
</dbReference>
<reference evidence="2 3" key="1">
    <citation type="submission" date="2016-04" db="EMBL/GenBank/DDBJ databases">
        <authorList>
            <person name="Evans L.H."/>
            <person name="Alamgir A."/>
            <person name="Owens N."/>
            <person name="Weber N.D."/>
            <person name="Virtaneva K."/>
            <person name="Barbian K."/>
            <person name="Babar A."/>
            <person name="Rosenke K."/>
        </authorList>
    </citation>
    <scope>NUCLEOTIDE SEQUENCE [LARGE SCALE GENOMIC DNA]</scope>
    <source>
        <strain evidence="2 3">IFM 0406</strain>
    </source>
</reference>
<organism evidence="2 3">
    <name type="scientific">Nocardia terpenica</name>
    <dbReference type="NCBI Taxonomy" id="455432"/>
    <lineage>
        <taxon>Bacteria</taxon>
        <taxon>Bacillati</taxon>
        <taxon>Actinomycetota</taxon>
        <taxon>Actinomycetes</taxon>
        <taxon>Mycobacteriales</taxon>
        <taxon>Nocardiaceae</taxon>
        <taxon>Nocardia</taxon>
    </lineage>
</organism>